<dbReference type="SUPFAM" id="SSF53067">
    <property type="entry name" value="Actin-like ATPase domain"/>
    <property type="match status" value="1"/>
</dbReference>
<dbReference type="GO" id="GO:0019262">
    <property type="term" value="P:N-acetylneuraminate catabolic process"/>
    <property type="evidence" value="ECO:0007669"/>
    <property type="project" value="TreeGrafter"/>
</dbReference>
<dbReference type="InterPro" id="IPR000600">
    <property type="entry name" value="ROK"/>
</dbReference>
<dbReference type="CDD" id="cd23763">
    <property type="entry name" value="ASKHA_ATPase_ROK"/>
    <property type="match status" value="1"/>
</dbReference>
<name>A0A8J7CLY8_9RHOB</name>
<organism evidence="1 2">
    <name type="scientific">Mangrovicoccus algicola</name>
    <dbReference type="NCBI Taxonomy" id="2771008"/>
    <lineage>
        <taxon>Bacteria</taxon>
        <taxon>Pseudomonadati</taxon>
        <taxon>Pseudomonadota</taxon>
        <taxon>Alphaproteobacteria</taxon>
        <taxon>Rhodobacterales</taxon>
        <taxon>Paracoccaceae</taxon>
        <taxon>Mangrovicoccus</taxon>
    </lineage>
</organism>
<dbReference type="PANTHER" id="PTHR18964:SF169">
    <property type="entry name" value="N-ACETYLMANNOSAMINE KINASE"/>
    <property type="match status" value="1"/>
</dbReference>
<dbReference type="Pfam" id="PF13412">
    <property type="entry name" value="HTH_24"/>
    <property type="match status" value="1"/>
</dbReference>
<dbReference type="GO" id="GO:0009384">
    <property type="term" value="F:N-acylmannosamine kinase activity"/>
    <property type="evidence" value="ECO:0007669"/>
    <property type="project" value="TreeGrafter"/>
</dbReference>
<dbReference type="RefSeq" id="WP_193185395.1">
    <property type="nucleotide sequence ID" value="NZ_JACVXA010000067.1"/>
</dbReference>
<evidence type="ECO:0000313" key="1">
    <source>
        <dbReference type="EMBL" id="MBE3640006.1"/>
    </source>
</evidence>
<gene>
    <name evidence="1" type="ORF">ICN82_17520</name>
</gene>
<dbReference type="EMBL" id="JACVXA010000067">
    <property type="protein sequence ID" value="MBE3640006.1"/>
    <property type="molecule type" value="Genomic_DNA"/>
</dbReference>
<dbReference type="Proteomes" id="UP000609121">
    <property type="component" value="Unassembled WGS sequence"/>
</dbReference>
<sequence>MHTDGVRDLGAGANQTGLRAHNERLILTLIQRHGSMAGSEIARRTGLSAQTVSNILRKLETEGFLLRREPRRGRVGKPSVPMALDPDGALSFGLKIGRRSADLAVMSLTGEVLGRRQLTYRYPMPDRILGFLNEGMAALSRGLSPYRRARLCGIGIAAPLEIWSWREALGAPPEMELWRDLDIVEEVARFSALPLFTVNDATAACRAEHVHGRGRQFRDYAYFYIGSFIGGGIVLNSAVIEGAQRNAGALGSLRVAGPDGKVRSLLDLASLYLLEAAIAADGGDTALLWRQPQDWSGFAAHLAPWMDIAAPALARAARAACAVVDFEAVLIDGAFPPDIRAELTRRVAQDLAGLDMRGLVPPRIEEAAVGFDARVMGAAAAPIHAQFLLG</sequence>
<accession>A0A8J7CLY8</accession>
<dbReference type="AlphaFoldDB" id="A0A8J7CLY8"/>
<reference evidence="1" key="1">
    <citation type="submission" date="2020-09" db="EMBL/GenBank/DDBJ databases">
        <title>A novel bacterium of genus Mangrovicoccus, isolated from South China Sea.</title>
        <authorList>
            <person name="Huang H."/>
            <person name="Mo K."/>
            <person name="Hu Y."/>
        </authorList>
    </citation>
    <scope>NUCLEOTIDE SEQUENCE</scope>
    <source>
        <strain evidence="1">HB182678</strain>
    </source>
</reference>
<dbReference type="Pfam" id="PF00480">
    <property type="entry name" value="ROK"/>
    <property type="match status" value="1"/>
</dbReference>
<dbReference type="Gene3D" id="3.30.420.40">
    <property type="match status" value="2"/>
</dbReference>
<comment type="caution">
    <text evidence="1">The sequence shown here is derived from an EMBL/GenBank/DDBJ whole genome shotgun (WGS) entry which is preliminary data.</text>
</comment>
<dbReference type="InterPro" id="IPR043129">
    <property type="entry name" value="ATPase_NBD"/>
</dbReference>
<dbReference type="PANTHER" id="PTHR18964">
    <property type="entry name" value="ROK (REPRESSOR, ORF, KINASE) FAMILY"/>
    <property type="match status" value="1"/>
</dbReference>
<dbReference type="SUPFAM" id="SSF46785">
    <property type="entry name" value="Winged helix' DNA-binding domain"/>
    <property type="match status" value="1"/>
</dbReference>
<keyword evidence="2" id="KW-1185">Reference proteome</keyword>
<protein>
    <submittedName>
        <fullName evidence="1">ROK family transcriptional regulator</fullName>
    </submittedName>
</protein>
<dbReference type="InterPro" id="IPR036388">
    <property type="entry name" value="WH-like_DNA-bd_sf"/>
</dbReference>
<dbReference type="InterPro" id="IPR036390">
    <property type="entry name" value="WH_DNA-bd_sf"/>
</dbReference>
<proteinExistence type="predicted"/>
<dbReference type="Gene3D" id="1.10.10.10">
    <property type="entry name" value="Winged helix-like DNA-binding domain superfamily/Winged helix DNA-binding domain"/>
    <property type="match status" value="1"/>
</dbReference>
<evidence type="ECO:0000313" key="2">
    <source>
        <dbReference type="Proteomes" id="UP000609121"/>
    </source>
</evidence>